<reference evidence="4 5" key="1">
    <citation type="submission" date="2014-04" db="EMBL/GenBank/DDBJ databases">
        <authorList>
            <consortium name="DOE Joint Genome Institute"/>
            <person name="Kuo A."/>
            <person name="Kohler A."/>
            <person name="Costa M.D."/>
            <person name="Nagy L.G."/>
            <person name="Floudas D."/>
            <person name="Copeland A."/>
            <person name="Barry K.W."/>
            <person name="Cichocki N."/>
            <person name="Veneault-Fourrey C."/>
            <person name="LaButti K."/>
            <person name="Lindquist E.A."/>
            <person name="Lipzen A."/>
            <person name="Lundell T."/>
            <person name="Morin E."/>
            <person name="Murat C."/>
            <person name="Sun H."/>
            <person name="Tunlid A."/>
            <person name="Henrissat B."/>
            <person name="Grigoriev I.V."/>
            <person name="Hibbett D.S."/>
            <person name="Martin F."/>
            <person name="Nordberg H.P."/>
            <person name="Cantor M.N."/>
            <person name="Hua S.X."/>
        </authorList>
    </citation>
    <scope>NUCLEOTIDE SEQUENCE [LARGE SCALE GENOMIC DNA]</scope>
    <source>
        <strain evidence="4 5">441</strain>
    </source>
</reference>
<dbReference type="AlphaFoldDB" id="A0A0C9ZG90"/>
<dbReference type="EMBL" id="KN833794">
    <property type="protein sequence ID" value="KIK18973.1"/>
    <property type="molecule type" value="Genomic_DNA"/>
</dbReference>
<name>A0A0C9ZG90_9AGAM</name>
<reference evidence="5" key="2">
    <citation type="submission" date="2015-01" db="EMBL/GenBank/DDBJ databases">
        <title>Evolutionary Origins and Diversification of the Mycorrhizal Mutualists.</title>
        <authorList>
            <consortium name="DOE Joint Genome Institute"/>
            <consortium name="Mycorrhizal Genomics Consortium"/>
            <person name="Kohler A."/>
            <person name="Kuo A."/>
            <person name="Nagy L.G."/>
            <person name="Floudas D."/>
            <person name="Copeland A."/>
            <person name="Barry K.W."/>
            <person name="Cichocki N."/>
            <person name="Veneault-Fourrey C."/>
            <person name="LaButti K."/>
            <person name="Lindquist E.A."/>
            <person name="Lipzen A."/>
            <person name="Lundell T."/>
            <person name="Morin E."/>
            <person name="Murat C."/>
            <person name="Riley R."/>
            <person name="Ohm R."/>
            <person name="Sun H."/>
            <person name="Tunlid A."/>
            <person name="Henrissat B."/>
            <person name="Grigoriev I.V."/>
            <person name="Hibbett D.S."/>
            <person name="Martin F."/>
        </authorList>
    </citation>
    <scope>NUCLEOTIDE SEQUENCE [LARGE SCALE GENOMIC DNA]</scope>
    <source>
        <strain evidence="5">441</strain>
    </source>
</reference>
<dbReference type="PANTHER" id="PTHR33365:SF11">
    <property type="entry name" value="TAT PATHWAY SIGNAL SEQUENCE"/>
    <property type="match status" value="1"/>
</dbReference>
<keyword evidence="2" id="KW-0560">Oxidoreductase</keyword>
<protein>
    <submittedName>
        <fullName evidence="4">Uncharacterized protein</fullName>
    </submittedName>
</protein>
<dbReference type="PANTHER" id="PTHR33365">
    <property type="entry name" value="YALI0B05434P"/>
    <property type="match status" value="1"/>
</dbReference>
<comment type="similarity">
    <text evidence="3">Belongs to the ustYa family.</text>
</comment>
<keyword evidence="5" id="KW-1185">Reference proteome</keyword>
<dbReference type="OrthoDB" id="3687641at2759"/>
<evidence type="ECO:0000313" key="4">
    <source>
        <dbReference type="EMBL" id="KIK18973.1"/>
    </source>
</evidence>
<proteinExistence type="inferred from homology"/>
<evidence type="ECO:0000256" key="1">
    <source>
        <dbReference type="ARBA" id="ARBA00004685"/>
    </source>
</evidence>
<dbReference type="InterPro" id="IPR021765">
    <property type="entry name" value="UstYa-like"/>
</dbReference>
<comment type="pathway">
    <text evidence="1">Mycotoxin biosynthesis.</text>
</comment>
<evidence type="ECO:0000256" key="2">
    <source>
        <dbReference type="ARBA" id="ARBA00023002"/>
    </source>
</evidence>
<dbReference type="GO" id="GO:0043386">
    <property type="term" value="P:mycotoxin biosynthetic process"/>
    <property type="evidence" value="ECO:0007669"/>
    <property type="project" value="InterPro"/>
</dbReference>
<dbReference type="Pfam" id="PF11807">
    <property type="entry name" value="UstYa"/>
    <property type="match status" value="1"/>
</dbReference>
<organism evidence="4 5">
    <name type="scientific">Pisolithus microcarpus 441</name>
    <dbReference type="NCBI Taxonomy" id="765257"/>
    <lineage>
        <taxon>Eukaryota</taxon>
        <taxon>Fungi</taxon>
        <taxon>Dikarya</taxon>
        <taxon>Basidiomycota</taxon>
        <taxon>Agaricomycotina</taxon>
        <taxon>Agaricomycetes</taxon>
        <taxon>Agaricomycetidae</taxon>
        <taxon>Boletales</taxon>
        <taxon>Sclerodermatineae</taxon>
        <taxon>Pisolithaceae</taxon>
        <taxon>Pisolithus</taxon>
    </lineage>
</organism>
<dbReference type="HOGENOM" id="CLU_042941_8_0_1"/>
<dbReference type="STRING" id="765257.A0A0C9ZG90"/>
<sequence>MTLHESVRFALEDVDDEAVDKTWGTLFANPSGLGRVKLGENDRLFVATFFHQLHCVRELSRAFHRPRSNLVSKEHQHHCLNYLRQTLLCDAADTLEEGDFMSRDFEVDRTGGTLVCWDWEKVYDVMGRTWRERQTNG</sequence>
<dbReference type="GO" id="GO:0016491">
    <property type="term" value="F:oxidoreductase activity"/>
    <property type="evidence" value="ECO:0007669"/>
    <property type="project" value="UniProtKB-KW"/>
</dbReference>
<dbReference type="Proteomes" id="UP000054018">
    <property type="component" value="Unassembled WGS sequence"/>
</dbReference>
<evidence type="ECO:0000256" key="3">
    <source>
        <dbReference type="ARBA" id="ARBA00035112"/>
    </source>
</evidence>
<accession>A0A0C9ZG90</accession>
<gene>
    <name evidence="4" type="ORF">PISMIDRAFT_108615</name>
</gene>
<evidence type="ECO:0000313" key="5">
    <source>
        <dbReference type="Proteomes" id="UP000054018"/>
    </source>
</evidence>